<keyword evidence="2" id="KW-0800">Toxin</keyword>
<keyword evidence="8" id="KW-1185">Reference proteome</keyword>
<evidence type="ECO:0000256" key="1">
    <source>
        <dbReference type="ARBA" id="ARBA00004219"/>
    </source>
</evidence>
<sequence>LKADNIQLASEGDTTLKGATATANRIDADVKGRLNIESVQDHIEQENKQTGAGVRVQVSFGTAWEASGNFSQSKASGSSDTVSVQSGLFAGDGGYHINADSVHLKGGAIVSTAPKEQNELTANRFTFENIQNQSSYSASNVGLSGGYGSDSMAKDQKYDAFRETELGQAFARSAGSTGSSFSPSLPQYEKGSDGSTTYATLSEGRLNIGGKDTTVQELGIHSDSGSAHRAVAALPDLAKMTEKQQIVAKATADVASAVSVYRQNQLAKAQAALSNAETELMGATFSGNQSDIDAAQGRLNEARENVKAWETGGRKARALNAGTTLITGILGGQSEIQTAVNSASPYTAAIIGQTFGQNGSHPNEGLQLLAHAVNSGVLAVVNGGSFEAGAISGAGSELAAKVLTQTLFGEAAANPNALGEQEKVLIKDLSSAFGAVSGGLAGGSAANAQIGAVAGQNAVENNW</sequence>
<feature type="non-terminal residue" evidence="7">
    <location>
        <position position="463"/>
    </location>
</feature>
<name>A0A3N4MMW2_9NEIS</name>
<feature type="region of interest" description="Disordered" evidence="5">
    <location>
        <begin position="172"/>
        <end position="196"/>
    </location>
</feature>
<evidence type="ECO:0000256" key="4">
    <source>
        <dbReference type="ARBA" id="ARBA00023026"/>
    </source>
</evidence>
<protein>
    <submittedName>
        <fullName evidence="7">ShlA/HecA/FhaA protein</fullName>
    </submittedName>
</protein>
<keyword evidence="4" id="KW-0843">Virulence</keyword>
<keyword evidence="3" id="KW-1266">Target cell cytoplasm</keyword>
<dbReference type="GO" id="GO:0003824">
    <property type="term" value="F:catalytic activity"/>
    <property type="evidence" value="ECO:0007669"/>
    <property type="project" value="UniProtKB-ARBA"/>
</dbReference>
<dbReference type="AlphaFoldDB" id="A0A3N4MMW2"/>
<dbReference type="EMBL" id="RPFL01000104">
    <property type="protein sequence ID" value="RPD82996.1"/>
    <property type="molecule type" value="Genomic_DNA"/>
</dbReference>
<dbReference type="Proteomes" id="UP000272412">
    <property type="component" value="Unassembled WGS sequence"/>
</dbReference>
<evidence type="ECO:0000256" key="2">
    <source>
        <dbReference type="ARBA" id="ARBA00022656"/>
    </source>
</evidence>
<organism evidence="7 8">
    <name type="scientific">Neisseria weixii</name>
    <dbReference type="NCBI Taxonomy" id="1853276"/>
    <lineage>
        <taxon>Bacteria</taxon>
        <taxon>Pseudomonadati</taxon>
        <taxon>Pseudomonadota</taxon>
        <taxon>Betaproteobacteria</taxon>
        <taxon>Neisseriales</taxon>
        <taxon>Neisseriaceae</taxon>
        <taxon>Neisseria</taxon>
    </lineage>
</organism>
<feature type="domain" description="VENN motif-containing" evidence="6">
    <location>
        <begin position="415"/>
        <end position="462"/>
    </location>
</feature>
<dbReference type="GO" id="GO:0090729">
    <property type="term" value="F:toxin activity"/>
    <property type="evidence" value="ECO:0007669"/>
    <property type="project" value="UniProtKB-KW"/>
</dbReference>
<evidence type="ECO:0000256" key="3">
    <source>
        <dbReference type="ARBA" id="ARBA00022913"/>
    </source>
</evidence>
<dbReference type="InterPro" id="IPR006914">
    <property type="entry name" value="VENN_dom"/>
</dbReference>
<gene>
    <name evidence="7" type="ORF">EGK74_13875</name>
</gene>
<comment type="subcellular location">
    <subcellularLocation>
        <location evidence="1">Target cell</location>
        <location evidence="1">Target cell cytoplasm</location>
    </subcellularLocation>
</comment>
<evidence type="ECO:0000256" key="5">
    <source>
        <dbReference type="SAM" id="MobiDB-lite"/>
    </source>
</evidence>
<proteinExistence type="predicted"/>
<comment type="caution">
    <text evidence="7">The sequence shown here is derived from an EMBL/GenBank/DDBJ whole genome shotgun (WGS) entry which is preliminary data.</text>
</comment>
<reference evidence="7 8" key="1">
    <citation type="submission" date="2018-11" db="EMBL/GenBank/DDBJ databases">
        <title>Neisseria weixii sp. nov. isolated from the rectal contents of plateau pika (Ochotona cruzoniae).</title>
        <authorList>
            <person name="Zhang G."/>
        </authorList>
    </citation>
    <scope>NUCLEOTIDE SEQUENCE [LARGE SCALE GENOMIC DNA]</scope>
    <source>
        <strain evidence="7 8">10009</strain>
    </source>
</reference>
<evidence type="ECO:0000259" key="6">
    <source>
        <dbReference type="Pfam" id="PF04829"/>
    </source>
</evidence>
<evidence type="ECO:0000313" key="7">
    <source>
        <dbReference type="EMBL" id="RPD82996.1"/>
    </source>
</evidence>
<feature type="compositionally biased region" description="Low complexity" evidence="5">
    <location>
        <begin position="172"/>
        <end position="184"/>
    </location>
</feature>
<dbReference type="Pfam" id="PF04829">
    <property type="entry name" value="PT-VENN"/>
    <property type="match status" value="1"/>
</dbReference>
<dbReference type="Pfam" id="PF13332">
    <property type="entry name" value="Fil_haemagg_2"/>
    <property type="match status" value="1"/>
</dbReference>
<accession>A0A3N4MMW2</accession>
<dbReference type="RefSeq" id="WP_199725166.1">
    <property type="nucleotide sequence ID" value="NZ_RPFL01000104.1"/>
</dbReference>
<feature type="non-terminal residue" evidence="7">
    <location>
        <position position="1"/>
    </location>
</feature>
<evidence type="ECO:0000313" key="8">
    <source>
        <dbReference type="Proteomes" id="UP000272412"/>
    </source>
</evidence>
<dbReference type="InterPro" id="IPR025157">
    <property type="entry name" value="Hemagglutinin_rpt"/>
</dbReference>